<comment type="caution">
    <text evidence="2">The sequence shown here is derived from an EMBL/GenBank/DDBJ whole genome shotgun (WGS) entry which is preliminary data.</text>
</comment>
<feature type="region of interest" description="Disordered" evidence="1">
    <location>
        <begin position="526"/>
        <end position="559"/>
    </location>
</feature>
<dbReference type="AlphaFoldDB" id="A0A9P4HFD4"/>
<evidence type="ECO:0000313" key="3">
    <source>
        <dbReference type="Proteomes" id="UP000799777"/>
    </source>
</evidence>
<accession>A0A9P4HFD4</accession>
<evidence type="ECO:0000313" key="2">
    <source>
        <dbReference type="EMBL" id="KAF2033880.1"/>
    </source>
</evidence>
<protein>
    <submittedName>
        <fullName evidence="2">Uncharacterized protein</fullName>
    </submittedName>
</protein>
<name>A0A9P4HFD4_9PLEO</name>
<feature type="region of interest" description="Disordered" evidence="1">
    <location>
        <begin position="344"/>
        <end position="378"/>
    </location>
</feature>
<sequence length="717" mass="79452">MLNRVKSIIYKPSTPTKHNSNHLHTNDIPTISQTPASSASPPTYPFPLNVNLVRKFRHECHPPSLPAPSDNAYKVQHVLFLLLTSRMNDCAKKYPEWVLETCMYWTGTGYELHNRTELQLMESCPISAVAFGVESTKHKQGVFAPPEARAMIGQVIAQFVKDKKAREVQADMVHQHWNAELRRESQFRHVASASQLAGYSRPVVHGNNAGLASNASQPVQQRPEQEASSYYGPKCSTSLPLSQSQIPLATHSQQSVRRSNRPKSCPPVSFQQPASRSSSSSLPPGIINSSMLAQWEHDHASSRESASTAKTSPPSSVDNQNKMPLPSSQIQRSTLHKELYDPAGVVGSRQNGNAASDIPPQRPTLNYTKGPSVQSSDTVNHAIGATNVATRNRCSSVGYTSSRRATVEDREQLQATFNTTSQARRLASATALDSHPSSAIQQAMFAKRSTYSIPESMYEDVTEDLAVKIHYKQHSRHDSAADDESQTTTAQSANFLSTDFKSWVKPYSNNVVQFAKSIARKSSFDLRGKHSSVLGRKSRTSVSPAVEAEAKDTSKPQPFRAVEDSLHHLRSAAEQPTIPSQQRYHEPKPLAAQRSTPHLRRRTEPLGIMARRRHSAAPLNSSSKNPYLPTPSPSPYPERTLLEEREARIQARSQNMPNTMGNEYLSPGHYPSTANRRASAALATPVIMQQTSETFRSELYHVDTSVRGWDFGSWRDV</sequence>
<gene>
    <name evidence="2" type="ORF">EK21DRAFT_108670</name>
</gene>
<dbReference type="OrthoDB" id="3946303at2759"/>
<evidence type="ECO:0000256" key="1">
    <source>
        <dbReference type="SAM" id="MobiDB-lite"/>
    </source>
</evidence>
<keyword evidence="3" id="KW-1185">Reference proteome</keyword>
<feature type="compositionally biased region" description="Low complexity" evidence="1">
    <location>
        <begin position="305"/>
        <end position="316"/>
    </location>
</feature>
<feature type="compositionally biased region" description="Polar residues" evidence="1">
    <location>
        <begin position="235"/>
        <end position="257"/>
    </location>
</feature>
<feature type="compositionally biased region" description="Polar residues" evidence="1">
    <location>
        <begin position="317"/>
        <end position="329"/>
    </location>
</feature>
<feature type="compositionally biased region" description="Low complexity" evidence="1">
    <location>
        <begin position="269"/>
        <end position="290"/>
    </location>
</feature>
<feature type="region of interest" description="Disordered" evidence="1">
    <location>
        <begin position="574"/>
        <end position="635"/>
    </location>
</feature>
<feature type="compositionally biased region" description="Polar residues" evidence="1">
    <location>
        <begin position="363"/>
        <end position="378"/>
    </location>
</feature>
<feature type="compositionally biased region" description="Polar residues" evidence="1">
    <location>
        <begin position="210"/>
        <end position="228"/>
    </location>
</feature>
<organism evidence="2 3">
    <name type="scientific">Setomelanomma holmii</name>
    <dbReference type="NCBI Taxonomy" id="210430"/>
    <lineage>
        <taxon>Eukaryota</taxon>
        <taxon>Fungi</taxon>
        <taxon>Dikarya</taxon>
        <taxon>Ascomycota</taxon>
        <taxon>Pezizomycotina</taxon>
        <taxon>Dothideomycetes</taxon>
        <taxon>Pleosporomycetidae</taxon>
        <taxon>Pleosporales</taxon>
        <taxon>Pleosporineae</taxon>
        <taxon>Phaeosphaeriaceae</taxon>
        <taxon>Setomelanomma</taxon>
    </lineage>
</organism>
<proteinExistence type="predicted"/>
<dbReference type="Proteomes" id="UP000799777">
    <property type="component" value="Unassembled WGS sequence"/>
</dbReference>
<feature type="region of interest" description="Disordered" evidence="1">
    <location>
        <begin position="208"/>
        <end position="329"/>
    </location>
</feature>
<reference evidence="2" key="1">
    <citation type="journal article" date="2020" name="Stud. Mycol.">
        <title>101 Dothideomycetes genomes: a test case for predicting lifestyles and emergence of pathogens.</title>
        <authorList>
            <person name="Haridas S."/>
            <person name="Albert R."/>
            <person name="Binder M."/>
            <person name="Bloem J."/>
            <person name="Labutti K."/>
            <person name="Salamov A."/>
            <person name="Andreopoulos B."/>
            <person name="Baker S."/>
            <person name="Barry K."/>
            <person name="Bills G."/>
            <person name="Bluhm B."/>
            <person name="Cannon C."/>
            <person name="Castanera R."/>
            <person name="Culley D."/>
            <person name="Daum C."/>
            <person name="Ezra D."/>
            <person name="Gonzalez J."/>
            <person name="Henrissat B."/>
            <person name="Kuo A."/>
            <person name="Liang C."/>
            <person name="Lipzen A."/>
            <person name="Lutzoni F."/>
            <person name="Magnuson J."/>
            <person name="Mondo S."/>
            <person name="Nolan M."/>
            <person name="Ohm R."/>
            <person name="Pangilinan J."/>
            <person name="Park H.-J."/>
            <person name="Ramirez L."/>
            <person name="Alfaro M."/>
            <person name="Sun H."/>
            <person name="Tritt A."/>
            <person name="Yoshinaga Y."/>
            <person name="Zwiers L.-H."/>
            <person name="Turgeon B."/>
            <person name="Goodwin S."/>
            <person name="Spatafora J."/>
            <person name="Crous P."/>
            <person name="Grigoriev I."/>
        </authorList>
    </citation>
    <scope>NUCLEOTIDE SEQUENCE</scope>
    <source>
        <strain evidence="2">CBS 110217</strain>
    </source>
</reference>
<dbReference type="EMBL" id="ML978164">
    <property type="protein sequence ID" value="KAF2033880.1"/>
    <property type="molecule type" value="Genomic_DNA"/>
</dbReference>